<dbReference type="Gene3D" id="1.25.40.10">
    <property type="entry name" value="Tetratricopeptide repeat domain"/>
    <property type="match status" value="2"/>
</dbReference>
<dbReference type="PANTHER" id="PTHR47926">
    <property type="entry name" value="PENTATRICOPEPTIDE REPEAT-CONTAINING PROTEIN"/>
    <property type="match status" value="1"/>
</dbReference>
<dbReference type="PANTHER" id="PTHR47926:SF533">
    <property type="entry name" value="DYW DOMAIN-CONTAINING PROTEIN"/>
    <property type="match status" value="1"/>
</dbReference>
<accession>A0A4Y7ILG1</accession>
<keyword evidence="3" id="KW-1185">Reference proteome</keyword>
<reference evidence="2 3" key="1">
    <citation type="journal article" date="2018" name="Science">
        <title>The opium poppy genome and morphinan production.</title>
        <authorList>
            <person name="Guo L."/>
            <person name="Winzer T."/>
            <person name="Yang X."/>
            <person name="Li Y."/>
            <person name="Ning Z."/>
            <person name="He Z."/>
            <person name="Teodor R."/>
            <person name="Lu Y."/>
            <person name="Bowser T.A."/>
            <person name="Graham I.A."/>
            <person name="Ye K."/>
        </authorList>
    </citation>
    <scope>NUCLEOTIDE SEQUENCE [LARGE SCALE GENOMIC DNA]</scope>
    <source>
        <strain evidence="3">cv. HN1</strain>
        <tissue evidence="2">Leaves</tissue>
    </source>
</reference>
<dbReference type="InterPro" id="IPR002885">
    <property type="entry name" value="PPR_rpt"/>
</dbReference>
<protein>
    <recommendedName>
        <fullName evidence="4">Pentatricopeptide repeat-containing protein</fullName>
    </recommendedName>
</protein>
<dbReference type="GO" id="GO:0009451">
    <property type="term" value="P:RNA modification"/>
    <property type="evidence" value="ECO:0007669"/>
    <property type="project" value="InterPro"/>
</dbReference>
<dbReference type="Pfam" id="PF01535">
    <property type="entry name" value="PPR"/>
    <property type="match status" value="2"/>
</dbReference>
<dbReference type="Gramene" id="RZC48288">
    <property type="protein sequence ID" value="RZC48288"/>
    <property type="gene ID" value="C5167_041248"/>
</dbReference>
<evidence type="ECO:0008006" key="4">
    <source>
        <dbReference type="Google" id="ProtNLM"/>
    </source>
</evidence>
<dbReference type="Proteomes" id="UP000316621">
    <property type="component" value="Chromosome 1"/>
</dbReference>
<sequence length="185" mass="20509">MVDGEIQVLGSRRGDPRCIHAQAIKSKIASKHSCLFNELITHYSKSNKLLYAQRVFNQIPEPTVVSWTALISSYINTTNAIHHFIAMLRHPTLPNQRTLAPLFKTCASLSTLQIGIQLHSVSLKLSLSNLSYTGSSLISFYTKCSLPNEALKVFDKILERDGVCYSSMIVGLAQNSQPSKAQVVF</sequence>
<dbReference type="AlphaFoldDB" id="A0A4Y7ILG1"/>
<dbReference type="InterPro" id="IPR011990">
    <property type="entry name" value="TPR-like_helical_dom_sf"/>
</dbReference>
<evidence type="ECO:0000313" key="2">
    <source>
        <dbReference type="EMBL" id="RZC48288.1"/>
    </source>
</evidence>
<evidence type="ECO:0000313" key="3">
    <source>
        <dbReference type="Proteomes" id="UP000316621"/>
    </source>
</evidence>
<dbReference type="EMBL" id="CM010715">
    <property type="protein sequence ID" value="RZC48288.1"/>
    <property type="molecule type" value="Genomic_DNA"/>
</dbReference>
<evidence type="ECO:0000256" key="1">
    <source>
        <dbReference type="ARBA" id="ARBA00022737"/>
    </source>
</evidence>
<name>A0A4Y7ILG1_PAPSO</name>
<gene>
    <name evidence="2" type="ORF">C5167_041248</name>
</gene>
<proteinExistence type="predicted"/>
<dbReference type="InterPro" id="IPR046960">
    <property type="entry name" value="PPR_At4g14850-like_plant"/>
</dbReference>
<keyword evidence="1" id="KW-0677">Repeat</keyword>
<dbReference type="GO" id="GO:0003723">
    <property type="term" value="F:RNA binding"/>
    <property type="evidence" value="ECO:0007669"/>
    <property type="project" value="InterPro"/>
</dbReference>
<organism evidence="2 3">
    <name type="scientific">Papaver somniferum</name>
    <name type="common">Opium poppy</name>
    <dbReference type="NCBI Taxonomy" id="3469"/>
    <lineage>
        <taxon>Eukaryota</taxon>
        <taxon>Viridiplantae</taxon>
        <taxon>Streptophyta</taxon>
        <taxon>Embryophyta</taxon>
        <taxon>Tracheophyta</taxon>
        <taxon>Spermatophyta</taxon>
        <taxon>Magnoliopsida</taxon>
        <taxon>Ranunculales</taxon>
        <taxon>Papaveraceae</taxon>
        <taxon>Papaveroideae</taxon>
        <taxon>Papaver</taxon>
    </lineage>
</organism>